<dbReference type="GO" id="GO:0003677">
    <property type="term" value="F:DNA binding"/>
    <property type="evidence" value="ECO:0007669"/>
    <property type="project" value="UniProtKB-UniRule"/>
</dbReference>
<comment type="subcellular location">
    <subcellularLocation>
        <location evidence="1 5 6">Nucleus</location>
    </subcellularLocation>
</comment>
<reference evidence="9" key="2">
    <citation type="submission" date="2020-05" db="UniProtKB">
        <authorList>
            <consortium name="EnsemblMetazoa"/>
        </authorList>
    </citation>
    <scope>IDENTIFICATION</scope>
</reference>
<organism evidence="8">
    <name type="scientific">Anopheles sinensis</name>
    <name type="common">Mosquito</name>
    <dbReference type="NCBI Taxonomy" id="74873"/>
    <lineage>
        <taxon>Eukaryota</taxon>
        <taxon>Metazoa</taxon>
        <taxon>Ecdysozoa</taxon>
        <taxon>Arthropoda</taxon>
        <taxon>Hexapoda</taxon>
        <taxon>Insecta</taxon>
        <taxon>Pterygota</taxon>
        <taxon>Neoptera</taxon>
        <taxon>Endopterygota</taxon>
        <taxon>Diptera</taxon>
        <taxon>Nematocera</taxon>
        <taxon>Culicoidea</taxon>
        <taxon>Culicidae</taxon>
        <taxon>Anophelinae</taxon>
        <taxon>Anopheles</taxon>
    </lineage>
</organism>
<dbReference type="PANTHER" id="PTHR24333">
    <property type="entry name" value="HOMEO BOX HB9 LIKE A-RELATED"/>
    <property type="match status" value="1"/>
</dbReference>
<dbReference type="PRINTS" id="PR00024">
    <property type="entry name" value="HOMEOBOX"/>
</dbReference>
<evidence type="ECO:0000313" key="9">
    <source>
        <dbReference type="EnsemblMetazoa" id="ASIC009445-PA"/>
    </source>
</evidence>
<evidence type="ECO:0000256" key="3">
    <source>
        <dbReference type="ARBA" id="ARBA00023155"/>
    </source>
</evidence>
<dbReference type="EnsemblMetazoa" id="ASIC009445-RA">
    <property type="protein sequence ID" value="ASIC009445-PA"/>
    <property type="gene ID" value="ASIC009445"/>
</dbReference>
<dbReference type="GO" id="GO:0000981">
    <property type="term" value="F:DNA-binding transcription factor activity, RNA polymerase II-specific"/>
    <property type="evidence" value="ECO:0007669"/>
    <property type="project" value="InterPro"/>
</dbReference>
<dbReference type="SUPFAM" id="SSF46689">
    <property type="entry name" value="Homeodomain-like"/>
    <property type="match status" value="1"/>
</dbReference>
<proteinExistence type="predicted"/>
<evidence type="ECO:0000313" key="8">
    <source>
        <dbReference type="EMBL" id="KFB41799.1"/>
    </source>
</evidence>
<evidence type="ECO:0000256" key="6">
    <source>
        <dbReference type="RuleBase" id="RU000682"/>
    </source>
</evidence>
<keyword evidence="4 5" id="KW-0539">Nucleus</keyword>
<dbReference type="VEuPathDB" id="VectorBase:ASIS001395"/>
<evidence type="ECO:0000259" key="7">
    <source>
        <dbReference type="PROSITE" id="PS50071"/>
    </source>
</evidence>
<dbReference type="VEuPathDB" id="VectorBase:ASIC009445"/>
<evidence type="ECO:0000313" key="10">
    <source>
        <dbReference type="Proteomes" id="UP000030765"/>
    </source>
</evidence>
<evidence type="ECO:0000256" key="1">
    <source>
        <dbReference type="ARBA" id="ARBA00004123"/>
    </source>
</evidence>
<name>A0A084VV05_ANOSI</name>
<protein>
    <submittedName>
        <fullName evidence="8">AGAP013373-PA-like protein</fullName>
    </submittedName>
</protein>
<dbReference type="EMBL" id="ATLV01017139">
    <property type="status" value="NOT_ANNOTATED_CDS"/>
    <property type="molecule type" value="Genomic_DNA"/>
</dbReference>
<dbReference type="InterPro" id="IPR009057">
    <property type="entry name" value="Homeodomain-like_sf"/>
</dbReference>
<dbReference type="PROSITE" id="PS50071">
    <property type="entry name" value="HOMEOBOX_2"/>
    <property type="match status" value="1"/>
</dbReference>
<dbReference type="STRING" id="74873.A0A084VV05"/>
<dbReference type="InterPro" id="IPR050848">
    <property type="entry name" value="Homeobox_TF"/>
</dbReference>
<dbReference type="PROSITE" id="PS00027">
    <property type="entry name" value="HOMEOBOX_1"/>
    <property type="match status" value="1"/>
</dbReference>
<accession>A0A084VV05</accession>
<gene>
    <name evidence="8" type="ORF">ZHAS_00009445</name>
</gene>
<dbReference type="InterPro" id="IPR020479">
    <property type="entry name" value="HD_metazoa"/>
</dbReference>
<keyword evidence="10" id="KW-1185">Reference proteome</keyword>
<feature type="DNA-binding region" description="Homeobox" evidence="5">
    <location>
        <begin position="34"/>
        <end position="93"/>
    </location>
</feature>
<dbReference type="GO" id="GO:0005634">
    <property type="term" value="C:nucleus"/>
    <property type="evidence" value="ECO:0007669"/>
    <property type="project" value="UniProtKB-SubCell"/>
</dbReference>
<dbReference type="OrthoDB" id="6159439at2759"/>
<dbReference type="EMBL" id="KE525157">
    <property type="protein sequence ID" value="KFB41799.1"/>
    <property type="molecule type" value="Genomic_DNA"/>
</dbReference>
<dbReference type="AlphaFoldDB" id="A0A084VV05"/>
<dbReference type="PRINTS" id="PR00031">
    <property type="entry name" value="HTHREPRESSR"/>
</dbReference>
<reference evidence="8 10" key="1">
    <citation type="journal article" date="2014" name="BMC Genomics">
        <title>Genome sequence of Anopheles sinensis provides insight into genetics basis of mosquito competence for malaria parasites.</title>
        <authorList>
            <person name="Zhou D."/>
            <person name="Zhang D."/>
            <person name="Ding G."/>
            <person name="Shi L."/>
            <person name="Hou Q."/>
            <person name="Ye Y."/>
            <person name="Xu Y."/>
            <person name="Zhou H."/>
            <person name="Xiong C."/>
            <person name="Li S."/>
            <person name="Yu J."/>
            <person name="Hong S."/>
            <person name="Yu X."/>
            <person name="Zou P."/>
            <person name="Chen C."/>
            <person name="Chang X."/>
            <person name="Wang W."/>
            <person name="Lv Y."/>
            <person name="Sun Y."/>
            <person name="Ma L."/>
            <person name="Shen B."/>
            <person name="Zhu C."/>
        </authorList>
    </citation>
    <scope>NUCLEOTIDE SEQUENCE [LARGE SCALE GENOMIC DNA]</scope>
</reference>
<evidence type="ECO:0000256" key="2">
    <source>
        <dbReference type="ARBA" id="ARBA00023125"/>
    </source>
</evidence>
<dbReference type="Pfam" id="PF00046">
    <property type="entry name" value="Homeodomain"/>
    <property type="match status" value="1"/>
</dbReference>
<keyword evidence="2 5" id="KW-0238">DNA-binding</keyword>
<evidence type="ECO:0000256" key="4">
    <source>
        <dbReference type="ARBA" id="ARBA00023242"/>
    </source>
</evidence>
<dbReference type="CDD" id="cd00086">
    <property type="entry name" value="homeodomain"/>
    <property type="match status" value="1"/>
</dbReference>
<dbReference type="InterPro" id="IPR001356">
    <property type="entry name" value="HD"/>
</dbReference>
<dbReference type="Gene3D" id="1.10.10.60">
    <property type="entry name" value="Homeodomain-like"/>
    <property type="match status" value="1"/>
</dbReference>
<dbReference type="InterPro" id="IPR017970">
    <property type="entry name" value="Homeobox_CS"/>
</dbReference>
<dbReference type="PANTHER" id="PTHR24333:SF9">
    <property type="entry name" value="HOMEOBOX DOMAIN-CONTAINING PROTEIN"/>
    <property type="match status" value="1"/>
</dbReference>
<dbReference type="SMART" id="SM00389">
    <property type="entry name" value="HOX"/>
    <property type="match status" value="1"/>
</dbReference>
<dbReference type="InterPro" id="IPR000047">
    <property type="entry name" value="HTH_motif"/>
</dbReference>
<keyword evidence="3 5" id="KW-0371">Homeobox</keyword>
<feature type="domain" description="Homeobox" evidence="7">
    <location>
        <begin position="32"/>
        <end position="92"/>
    </location>
</feature>
<sequence>MLSSAAAAAWLLEGSIPGSAMVREHKRYRKQNRERKPRQAYSAMQLERLEDEFKRSIYLNVSKRFELAQCLGLSETQIKTWFQNRRTKFKKQQDSRNKREQRQHAQLIAQWLLQPQLCGDASAGQFHPRTRLPVLLPPRPVLHHSTLMPSPYLLPAPVPSHQRQNRSLLDPQDITVPVTVRSPNGPTATLPLPASFPTRILTTAEFRGTPAERGIVEGDASKQQDQC</sequence>
<evidence type="ECO:0000256" key="5">
    <source>
        <dbReference type="PROSITE-ProRule" id="PRU00108"/>
    </source>
</evidence>
<dbReference type="Proteomes" id="UP000030765">
    <property type="component" value="Unassembled WGS sequence"/>
</dbReference>